<organism evidence="1 2">
    <name type="scientific">Halocaridina rubra</name>
    <name type="common">Hawaiian red shrimp</name>
    <dbReference type="NCBI Taxonomy" id="373956"/>
    <lineage>
        <taxon>Eukaryota</taxon>
        <taxon>Metazoa</taxon>
        <taxon>Ecdysozoa</taxon>
        <taxon>Arthropoda</taxon>
        <taxon>Crustacea</taxon>
        <taxon>Multicrustacea</taxon>
        <taxon>Malacostraca</taxon>
        <taxon>Eumalacostraca</taxon>
        <taxon>Eucarida</taxon>
        <taxon>Decapoda</taxon>
        <taxon>Pleocyemata</taxon>
        <taxon>Caridea</taxon>
        <taxon>Atyoidea</taxon>
        <taxon>Atyidae</taxon>
        <taxon>Halocaridina</taxon>
    </lineage>
</organism>
<evidence type="ECO:0000313" key="1">
    <source>
        <dbReference type="EMBL" id="KAK7085327.1"/>
    </source>
</evidence>
<dbReference type="Proteomes" id="UP001381693">
    <property type="component" value="Unassembled WGS sequence"/>
</dbReference>
<keyword evidence="2" id="KW-1185">Reference proteome</keyword>
<dbReference type="AlphaFoldDB" id="A0AAN9AFX9"/>
<feature type="non-terminal residue" evidence="1">
    <location>
        <position position="1"/>
    </location>
</feature>
<feature type="non-terminal residue" evidence="1">
    <location>
        <position position="440"/>
    </location>
</feature>
<name>A0AAN9AFX9_HALRR</name>
<sequence>NLDVLGSDSQCEYQWRERSGGGVGAGVEAEGILEGAACVETLRVAPRYTNKESILNITLSSTLTHTVTTTFNPATYNYLQEATELTDLGYHSILEEDEHAASNASGLLKEMCSSGGDGRLTSSLLQKLSQFTHALARSSSSSLPYLTSTCPVPIRRLVALAAAIVGGPHALPFFVMQLAEFSRIPEGPIKYGEEFLFTMALKNLVSPTHHSASSLPIDYFTRRENQMVYEELVDYLLDQDSPAVAGVATLLEGLKKGAPQLFERLLEKSSPFLSPAEACEDGRHDEAIRRMRVSSGLSSRPFGYVASLRPCFATEDVGVAVAAMDTLTDVDCDIQGVTELQKLGLESPSDPEIRIAAYRGLVHCLLKRPKLMETVADALDPTHDAFSTQDIFIPSSFLIFMRVSCTEHLAYMINLLTYCKVVKYTPCGTPQWHLHDSTTA</sequence>
<proteinExistence type="predicted"/>
<protein>
    <submittedName>
        <fullName evidence="1">Uncharacterized protein</fullName>
    </submittedName>
</protein>
<dbReference type="EMBL" id="JAXCGZ010001174">
    <property type="protein sequence ID" value="KAK7085327.1"/>
    <property type="molecule type" value="Genomic_DNA"/>
</dbReference>
<accession>A0AAN9AFX9</accession>
<evidence type="ECO:0000313" key="2">
    <source>
        <dbReference type="Proteomes" id="UP001381693"/>
    </source>
</evidence>
<reference evidence="1 2" key="1">
    <citation type="submission" date="2023-11" db="EMBL/GenBank/DDBJ databases">
        <title>Halocaridina rubra genome assembly.</title>
        <authorList>
            <person name="Smith C."/>
        </authorList>
    </citation>
    <scope>NUCLEOTIDE SEQUENCE [LARGE SCALE GENOMIC DNA]</scope>
    <source>
        <strain evidence="1">EP-1</strain>
        <tissue evidence="1">Whole</tissue>
    </source>
</reference>
<comment type="caution">
    <text evidence="1">The sequence shown here is derived from an EMBL/GenBank/DDBJ whole genome shotgun (WGS) entry which is preliminary data.</text>
</comment>
<gene>
    <name evidence="1" type="ORF">SK128_006091</name>
</gene>